<keyword evidence="9 19" id="KW-0378">Hydrolase</keyword>
<feature type="signal peptide" evidence="20">
    <location>
        <begin position="1"/>
        <end position="20"/>
    </location>
</feature>
<evidence type="ECO:0000313" key="23">
    <source>
        <dbReference type="EMBL" id="KAA8648653.1"/>
    </source>
</evidence>
<dbReference type="OrthoDB" id="206201at2759"/>
<comment type="function">
    <text evidence="18">Secreted alkaline protease that allows assimilation of proteinaceous substrates.</text>
</comment>
<reference evidence="23 26" key="2">
    <citation type="submission" date="2019-08" db="EMBL/GenBank/DDBJ databases">
        <title>The genome sequence of a newly discovered highly antifungal drug resistant Aspergillus species, Aspergillus tanneri NIH 1004.</title>
        <authorList>
            <person name="Mounaud S."/>
            <person name="Singh I."/>
            <person name="Joardar V."/>
            <person name="Pakala S."/>
            <person name="Pakala S."/>
            <person name="Venepally P."/>
            <person name="Chung J.K."/>
            <person name="Losada L."/>
            <person name="Nierman W.C."/>
        </authorList>
    </citation>
    <scope>NUCLEOTIDE SEQUENCE [LARGE SCALE GENOMIC DNA]</scope>
    <source>
        <strain evidence="23 26">NIH1004</strain>
    </source>
</reference>
<dbReference type="PROSITE" id="PS00138">
    <property type="entry name" value="SUBTILASE_SER"/>
    <property type="match status" value="1"/>
</dbReference>
<evidence type="ECO:0000256" key="5">
    <source>
        <dbReference type="ARBA" id="ARBA00019429"/>
    </source>
</evidence>
<feature type="domain" description="Peptidase S8/S53" evidence="21">
    <location>
        <begin position="157"/>
        <end position="355"/>
    </location>
</feature>
<dbReference type="InterPro" id="IPR050131">
    <property type="entry name" value="Peptidase_S8_subtilisin-like"/>
</dbReference>
<dbReference type="CDD" id="cd04077">
    <property type="entry name" value="Peptidases_S8_PCSK9_ProteinaseK_like"/>
    <property type="match status" value="1"/>
</dbReference>
<dbReference type="GO" id="GO:0005576">
    <property type="term" value="C:extracellular region"/>
    <property type="evidence" value="ECO:0007669"/>
    <property type="project" value="UniProtKB-SubCell"/>
</dbReference>
<dbReference type="InterPro" id="IPR023828">
    <property type="entry name" value="Peptidase_S8_Ser-AS"/>
</dbReference>
<comment type="caution">
    <text evidence="24">The sequence shown here is derived from an EMBL/GenBank/DDBJ whole genome shotgun (WGS) entry which is preliminary data.</text>
</comment>
<dbReference type="VEuPathDB" id="FungiDB:EYZ11_013139"/>
<dbReference type="Pfam" id="PF05922">
    <property type="entry name" value="Inhibitor_I9"/>
    <property type="match status" value="1"/>
</dbReference>
<dbReference type="PANTHER" id="PTHR43806:SF58">
    <property type="entry name" value="ALKALINE PROTEASE 1-RELATED"/>
    <property type="match status" value="1"/>
</dbReference>
<dbReference type="GO" id="GO:0004252">
    <property type="term" value="F:serine-type endopeptidase activity"/>
    <property type="evidence" value="ECO:0007669"/>
    <property type="project" value="UniProtKB-UniRule"/>
</dbReference>
<keyword evidence="25" id="KW-1185">Reference proteome</keyword>
<dbReference type="Gene3D" id="3.40.50.200">
    <property type="entry name" value="Peptidase S8/S53 domain"/>
    <property type="match status" value="1"/>
</dbReference>
<feature type="active site" description="Charge relay system" evidence="19">
    <location>
        <position position="346"/>
    </location>
</feature>
<evidence type="ECO:0000256" key="15">
    <source>
        <dbReference type="ARBA" id="ARBA00031855"/>
    </source>
</evidence>
<comment type="subcellular location">
    <subcellularLocation>
        <location evidence="2">Secreted</location>
    </subcellularLocation>
</comment>
<dbReference type="EMBL" id="SOSA01001224">
    <property type="protein sequence ID" value="THC87417.1"/>
    <property type="molecule type" value="Genomic_DNA"/>
</dbReference>
<dbReference type="EMBL" id="QUQM01000003">
    <property type="protein sequence ID" value="KAA8648653.1"/>
    <property type="molecule type" value="Genomic_DNA"/>
</dbReference>
<evidence type="ECO:0000256" key="16">
    <source>
        <dbReference type="ARBA" id="ARBA00033045"/>
    </source>
</evidence>
<dbReference type="FunFam" id="3.30.70.80:FF:000008">
    <property type="entry name" value="Alkaline protease 1"/>
    <property type="match status" value="1"/>
</dbReference>
<dbReference type="InterPro" id="IPR015500">
    <property type="entry name" value="Peptidase_S8_subtilisin-rel"/>
</dbReference>
<evidence type="ECO:0000256" key="18">
    <source>
        <dbReference type="ARBA" id="ARBA00056888"/>
    </source>
</evidence>
<dbReference type="GeneID" id="54327240"/>
<keyword evidence="12" id="KW-0325">Glycoprotein</keyword>
<accession>A0A4S3J0J4</accession>
<dbReference type="PANTHER" id="PTHR43806">
    <property type="entry name" value="PEPTIDASE S8"/>
    <property type="match status" value="1"/>
</dbReference>
<gene>
    <name evidence="23" type="primary">ALP1</name>
    <name evidence="23" type="ORF">ATNIH1004_004538</name>
    <name evidence="24" type="ORF">EYZ11_013139</name>
</gene>
<keyword evidence="11" id="KW-0865">Zymogen</keyword>
<dbReference type="InterPro" id="IPR034193">
    <property type="entry name" value="PCSK9_ProteinaseK-like"/>
</dbReference>
<keyword evidence="10 19" id="KW-0720">Serine protease</keyword>
<evidence type="ECO:0000256" key="7">
    <source>
        <dbReference type="ARBA" id="ARBA00022670"/>
    </source>
</evidence>
<evidence type="ECO:0000256" key="20">
    <source>
        <dbReference type="SAM" id="SignalP"/>
    </source>
</evidence>
<evidence type="ECO:0000256" key="13">
    <source>
        <dbReference type="ARBA" id="ARBA00031236"/>
    </source>
</evidence>
<evidence type="ECO:0000256" key="14">
    <source>
        <dbReference type="ARBA" id="ARBA00031429"/>
    </source>
</evidence>
<comment type="catalytic activity">
    <reaction evidence="1">
        <text>Hydrolysis of proteins with broad specificity, and of Bz-Arg-OEt &gt; Ac-Tyr-OEt. Does not hydrolyze peptide amides.</text>
        <dbReference type="EC" id="3.4.21.63"/>
    </reaction>
</comment>
<dbReference type="InterPro" id="IPR022398">
    <property type="entry name" value="Peptidase_S8_His-AS"/>
</dbReference>
<dbReference type="FunFam" id="3.40.50.200:FF:000014">
    <property type="entry name" value="Proteinase K"/>
    <property type="match status" value="1"/>
</dbReference>
<evidence type="ECO:0000313" key="25">
    <source>
        <dbReference type="Proteomes" id="UP000308092"/>
    </source>
</evidence>
<evidence type="ECO:0000259" key="22">
    <source>
        <dbReference type="Pfam" id="PF05922"/>
    </source>
</evidence>
<dbReference type="InterPro" id="IPR037045">
    <property type="entry name" value="S8pro/Inhibitor_I9_sf"/>
</dbReference>
<evidence type="ECO:0000313" key="24">
    <source>
        <dbReference type="EMBL" id="THC87417.1"/>
    </source>
</evidence>
<evidence type="ECO:0000256" key="10">
    <source>
        <dbReference type="ARBA" id="ARBA00022825"/>
    </source>
</evidence>
<evidence type="ECO:0000256" key="4">
    <source>
        <dbReference type="ARBA" id="ARBA00011951"/>
    </source>
</evidence>
<dbReference type="PROSITE" id="PS51892">
    <property type="entry name" value="SUBTILASE"/>
    <property type="match status" value="1"/>
</dbReference>
<dbReference type="AlphaFoldDB" id="A0A4S3J0J4"/>
<evidence type="ECO:0000256" key="17">
    <source>
        <dbReference type="ARBA" id="ARBA00033459"/>
    </source>
</evidence>
<feature type="domain" description="Inhibitor I9" evidence="22">
    <location>
        <begin position="35"/>
        <end position="117"/>
    </location>
</feature>
<dbReference type="STRING" id="1220188.A0A4S3J0J4"/>
<dbReference type="InterPro" id="IPR036852">
    <property type="entry name" value="Peptidase_S8/S53_dom_sf"/>
</dbReference>
<dbReference type="Proteomes" id="UP000308092">
    <property type="component" value="Unassembled WGS sequence"/>
</dbReference>
<feature type="active site" description="Charge relay system" evidence="19">
    <location>
        <position position="190"/>
    </location>
</feature>
<evidence type="ECO:0000256" key="1">
    <source>
        <dbReference type="ARBA" id="ARBA00001242"/>
    </source>
</evidence>
<evidence type="ECO:0000256" key="12">
    <source>
        <dbReference type="ARBA" id="ARBA00023180"/>
    </source>
</evidence>
<feature type="chain" id="PRO_5036122052" description="Alkaline protease 1" evidence="20">
    <location>
        <begin position="21"/>
        <end position="402"/>
    </location>
</feature>
<sequence>MHSFKRTLLLLGAVLPAVFGAPIENARAPETIPGKYIVTFKSGIDAAKIEEHTTWATNLHRRNLGRRGDSDPSTGIQKKYKINNWAAYFGAFDDATIDEIRNSADVAHVEQDQIWHISELTTQKGAEWGLGSISHKGEQSTDYIYDTSAGEGGFGYVVDTGINVDHVEFEGRASLAYNAVGGKHEDTVGHGTHVAGTIGGKTYGISKKAKLLSVKVFRGESGSTSEILDGFNWAANDIVSKKRTAKSAINMSLGGGFSQAFNDAVNEAYNQGVLSVVAAGNENQDASNTSPASAEKALTVAAINVGNARASFSNWGSAVDIFAPGENIKSAWIGSNTATNTISGTSMATPHIVGLSIYLSVLENLSGPEAIVKRVKELATQGKVSDVKGSPNALAYNGNDSS</sequence>
<protein>
    <recommendedName>
        <fullName evidence="5">Alkaline protease 1</fullName>
        <ecNumber evidence="4">3.4.21.63</ecNumber>
    </recommendedName>
    <alternativeName>
        <fullName evidence="17">Aspergillopeptidase B</fullName>
    </alternativeName>
    <alternativeName>
        <fullName evidence="16">Aspergillus proteinase B</fullName>
    </alternativeName>
    <alternativeName>
        <fullName evidence="15">Elastase</fullName>
    </alternativeName>
    <alternativeName>
        <fullName evidence="14">Elastinolytic serine proteinase</fullName>
    </alternativeName>
    <alternativeName>
        <fullName evidence="13">Oryzin</fullName>
    </alternativeName>
</protein>
<name>A0A4S3J0J4_9EURO</name>
<dbReference type="Pfam" id="PF00082">
    <property type="entry name" value="Peptidase_S8"/>
    <property type="match status" value="1"/>
</dbReference>
<keyword evidence="8 20" id="KW-0732">Signal</keyword>
<evidence type="ECO:0000256" key="6">
    <source>
        <dbReference type="ARBA" id="ARBA00022525"/>
    </source>
</evidence>
<evidence type="ECO:0000259" key="21">
    <source>
        <dbReference type="Pfam" id="PF00082"/>
    </source>
</evidence>
<dbReference type="InterPro" id="IPR010259">
    <property type="entry name" value="S8pro/Inhibitor_I9"/>
</dbReference>
<comment type="similarity">
    <text evidence="3 19">Belongs to the peptidase S8 family.</text>
</comment>
<dbReference type="Gene3D" id="3.30.70.80">
    <property type="entry name" value="Peptidase S8 propeptide/proteinase inhibitor I9"/>
    <property type="match status" value="1"/>
</dbReference>
<evidence type="ECO:0000256" key="2">
    <source>
        <dbReference type="ARBA" id="ARBA00004613"/>
    </source>
</evidence>
<evidence type="ECO:0000256" key="9">
    <source>
        <dbReference type="ARBA" id="ARBA00022801"/>
    </source>
</evidence>
<dbReference type="GO" id="GO:0006508">
    <property type="term" value="P:proteolysis"/>
    <property type="evidence" value="ECO:0007669"/>
    <property type="project" value="UniProtKB-KW"/>
</dbReference>
<organism evidence="24 25">
    <name type="scientific">Aspergillus tanneri</name>
    <dbReference type="NCBI Taxonomy" id="1220188"/>
    <lineage>
        <taxon>Eukaryota</taxon>
        <taxon>Fungi</taxon>
        <taxon>Dikarya</taxon>
        <taxon>Ascomycota</taxon>
        <taxon>Pezizomycotina</taxon>
        <taxon>Eurotiomycetes</taxon>
        <taxon>Eurotiomycetidae</taxon>
        <taxon>Eurotiales</taxon>
        <taxon>Aspergillaceae</taxon>
        <taxon>Aspergillus</taxon>
        <taxon>Aspergillus subgen. Circumdati</taxon>
    </lineage>
</organism>
<dbReference type="RefSeq" id="XP_033428014.1">
    <property type="nucleotide sequence ID" value="XM_033569208.1"/>
</dbReference>
<evidence type="ECO:0000256" key="3">
    <source>
        <dbReference type="ARBA" id="ARBA00011073"/>
    </source>
</evidence>
<evidence type="ECO:0000256" key="11">
    <source>
        <dbReference type="ARBA" id="ARBA00023145"/>
    </source>
</evidence>
<dbReference type="InterPro" id="IPR000209">
    <property type="entry name" value="Peptidase_S8/S53_dom"/>
</dbReference>
<keyword evidence="7 19" id="KW-0645">Protease</keyword>
<dbReference type="PROSITE" id="PS00137">
    <property type="entry name" value="SUBTILASE_HIS"/>
    <property type="match status" value="1"/>
</dbReference>
<feature type="active site" description="Charge relay system" evidence="19">
    <location>
        <position position="159"/>
    </location>
</feature>
<dbReference type="PRINTS" id="PR00723">
    <property type="entry name" value="SUBTILISIN"/>
</dbReference>
<evidence type="ECO:0000256" key="19">
    <source>
        <dbReference type="PROSITE-ProRule" id="PRU01240"/>
    </source>
</evidence>
<dbReference type="EC" id="3.4.21.63" evidence="4"/>
<reference evidence="24 25" key="1">
    <citation type="submission" date="2019-03" db="EMBL/GenBank/DDBJ databases">
        <title>The genome sequence of a newly discovered highly antifungal drug resistant Aspergillus species, Aspergillus tanneri NIH 1004.</title>
        <authorList>
            <person name="Mounaud S."/>
            <person name="Singh I."/>
            <person name="Joardar V."/>
            <person name="Pakala S."/>
            <person name="Pakala S."/>
            <person name="Venepally P."/>
            <person name="Hoover J."/>
            <person name="Nierman W."/>
            <person name="Chung J."/>
            <person name="Losada L."/>
        </authorList>
    </citation>
    <scope>NUCLEOTIDE SEQUENCE [LARGE SCALE GENOMIC DNA]</scope>
    <source>
        <strain evidence="24 25">NIH1004</strain>
    </source>
</reference>
<evidence type="ECO:0000256" key="8">
    <source>
        <dbReference type="ARBA" id="ARBA00022729"/>
    </source>
</evidence>
<dbReference type="Proteomes" id="UP000324241">
    <property type="component" value="Unassembled WGS sequence"/>
</dbReference>
<proteinExistence type="inferred from homology"/>
<evidence type="ECO:0000313" key="26">
    <source>
        <dbReference type="Proteomes" id="UP000324241"/>
    </source>
</evidence>
<dbReference type="SUPFAM" id="SSF52743">
    <property type="entry name" value="Subtilisin-like"/>
    <property type="match status" value="1"/>
</dbReference>
<keyword evidence="6" id="KW-0964">Secreted</keyword>
<dbReference type="SUPFAM" id="SSF54897">
    <property type="entry name" value="Protease propeptides/inhibitors"/>
    <property type="match status" value="1"/>
</dbReference>